<dbReference type="OrthoDB" id="9785438at2"/>
<proteinExistence type="predicted"/>
<evidence type="ECO:0000313" key="2">
    <source>
        <dbReference type="Proteomes" id="UP000037558"/>
    </source>
</evidence>
<dbReference type="EMBL" id="LILC01000013">
    <property type="protein sequence ID" value="KOO46337.1"/>
    <property type="molecule type" value="Genomic_DNA"/>
</dbReference>
<comment type="caution">
    <text evidence="1">The sequence shown here is derived from an EMBL/GenBank/DDBJ whole genome shotgun (WGS) entry which is preliminary data.</text>
</comment>
<dbReference type="STRING" id="284581.AMD01_10850"/>
<dbReference type="PANTHER" id="PTHR33639">
    <property type="entry name" value="THIOL-DISULFIDE OXIDOREDUCTASE DCC"/>
    <property type="match status" value="1"/>
</dbReference>
<dbReference type="PANTHER" id="PTHR33639:SF2">
    <property type="entry name" value="DUF393 DOMAIN-CONTAINING PROTEIN"/>
    <property type="match status" value="1"/>
</dbReference>
<name>A0A0M0L635_9BACI</name>
<dbReference type="Pfam" id="PF04134">
    <property type="entry name" value="DCC1-like"/>
    <property type="match status" value="1"/>
</dbReference>
<dbReference type="InterPro" id="IPR052927">
    <property type="entry name" value="DCC_oxidoreductase"/>
</dbReference>
<dbReference type="InterPro" id="IPR007263">
    <property type="entry name" value="DCC1-like"/>
</dbReference>
<dbReference type="GO" id="GO:0015035">
    <property type="term" value="F:protein-disulfide reductase activity"/>
    <property type="evidence" value="ECO:0007669"/>
    <property type="project" value="InterPro"/>
</dbReference>
<dbReference type="PATRIC" id="fig|284581.3.peg.2271"/>
<dbReference type="Proteomes" id="UP000037558">
    <property type="component" value="Unassembled WGS sequence"/>
</dbReference>
<reference evidence="2" key="1">
    <citation type="submission" date="2015-08" db="EMBL/GenBank/DDBJ databases">
        <title>Fjat-14210 dsm16467.</title>
        <authorList>
            <person name="Liu B."/>
            <person name="Wang J."/>
            <person name="Zhu Y."/>
            <person name="Liu G."/>
            <person name="Chen Q."/>
            <person name="Chen Z."/>
            <person name="Lan J."/>
            <person name="Che J."/>
            <person name="Ge C."/>
            <person name="Shi H."/>
            <person name="Pan Z."/>
            <person name="Liu X."/>
        </authorList>
    </citation>
    <scope>NUCLEOTIDE SEQUENCE [LARGE SCALE GENOMIC DNA]</scope>
    <source>
        <strain evidence="2">DSM 16467</strain>
    </source>
</reference>
<evidence type="ECO:0000313" key="1">
    <source>
        <dbReference type="EMBL" id="KOO46337.1"/>
    </source>
</evidence>
<accession>A0A0M0L635</accession>
<organism evidence="1 2">
    <name type="scientific">Priestia koreensis</name>
    <dbReference type="NCBI Taxonomy" id="284581"/>
    <lineage>
        <taxon>Bacteria</taxon>
        <taxon>Bacillati</taxon>
        <taxon>Bacillota</taxon>
        <taxon>Bacilli</taxon>
        <taxon>Bacillales</taxon>
        <taxon>Bacillaceae</taxon>
        <taxon>Priestia</taxon>
    </lineage>
</organism>
<keyword evidence="2" id="KW-1185">Reference proteome</keyword>
<protein>
    <submittedName>
        <fullName evidence="1">Thiol-disulfide oxidoreductase</fullName>
    </submittedName>
</protein>
<sequence length="133" mass="15413">METSPLVLFDGVCNFCNGSINFIIKHDQKGIFQFAPLQSEAGERILKSFSIPDHYLDSLVYIENNRCYVKSTAALKIARRLDGGWKLFYAAIIVPRPIRDYIYSIIAKNRYKWFGKRDACMIPTPDVRKRFLN</sequence>
<dbReference type="RefSeq" id="WP_053401417.1">
    <property type="nucleotide sequence ID" value="NZ_LILC01000013.1"/>
</dbReference>
<dbReference type="AlphaFoldDB" id="A0A0M0L635"/>
<gene>
    <name evidence="1" type="ORF">AMD01_10850</name>
</gene>